<keyword evidence="1" id="KW-0472">Membrane</keyword>
<feature type="transmembrane region" description="Helical" evidence="1">
    <location>
        <begin position="244"/>
        <end position="264"/>
    </location>
</feature>
<sequence length="404" mass="42168">MLSLSIEQSLLACCLVLVVGRLLTNKVGVLSRYSIPDPIVGGLLFAIVAFFITDWSGFQLALDTSIKPTLLLLFFSCIGLTANLKLLVAGGPRLAAFLLALVPFLILQNVIGLGIAWLLDMHPLMGLIGGTITLVGGHGTGAAYATRFAEVNNIQDVMVLAMTAATFGLVLGGVIGGPVAERLIRKHALKAKGGPVSAGGAAQINDQTSKEAAAVDYVAVITSLGAALVCVVFGTMVAKWVEHAPVSLPNFLWCLAIGVVIRNVGPTLGIRLHDRVTEIIGSFSLAVFLGLTMMTLDLASVSRLAGPLLIILAAQALFAAVYASWVVFRLLKKDYEAAVMSAAFCGFSMGATATAIANMQALTRRHGAAPESFIVVPVTGAFLVDIINVIVLTSIIALPFVGGF</sequence>
<dbReference type="Proteomes" id="UP000266206">
    <property type="component" value="Unassembled WGS sequence"/>
</dbReference>
<organism evidence="3 4">
    <name type="scientific">Neopusillimonas maritima</name>
    <dbReference type="NCBI Taxonomy" id="2026239"/>
    <lineage>
        <taxon>Bacteria</taxon>
        <taxon>Pseudomonadati</taxon>
        <taxon>Pseudomonadota</taxon>
        <taxon>Betaproteobacteria</taxon>
        <taxon>Burkholderiales</taxon>
        <taxon>Alcaligenaceae</taxon>
        <taxon>Neopusillimonas</taxon>
    </lineage>
</organism>
<comment type="subcellular location">
    <subcellularLocation>
        <location evidence="1">Cell inner membrane</location>
        <topology evidence="1">Multi-pass membrane protein</topology>
    </subcellularLocation>
</comment>
<feature type="transmembrane region" description="Helical" evidence="1">
    <location>
        <begin position="338"/>
        <end position="361"/>
    </location>
</feature>
<dbReference type="OrthoDB" id="4921038at2"/>
<proteinExistence type="inferred from homology"/>
<dbReference type="GO" id="GO:0005886">
    <property type="term" value="C:plasma membrane"/>
    <property type="evidence" value="ECO:0007669"/>
    <property type="project" value="UniProtKB-SubCell"/>
</dbReference>
<keyword evidence="1" id="KW-0769">Symport</keyword>
<accession>A0A3A1YT01</accession>
<dbReference type="RefSeq" id="WP_119516471.1">
    <property type="nucleotide sequence ID" value="NZ_NQYH01000009.1"/>
</dbReference>
<keyword evidence="1" id="KW-0406">Ion transport</keyword>
<keyword evidence="1" id="KW-0029">Amino-acid transport</keyword>
<feature type="transmembrane region" description="Helical" evidence="1">
    <location>
        <begin position="373"/>
        <end position="401"/>
    </location>
</feature>
<comment type="function">
    <text evidence="1">Catalyzes the sodium-dependent transport of glutamate.</text>
</comment>
<keyword evidence="1" id="KW-0812">Transmembrane</keyword>
<evidence type="ECO:0000313" key="3">
    <source>
        <dbReference type="EMBL" id="RIY40379.1"/>
    </source>
</evidence>
<feature type="transmembrane region" description="Helical" evidence="1">
    <location>
        <begin position="126"/>
        <end position="145"/>
    </location>
</feature>
<feature type="transmembrane region" description="Helical" evidence="1">
    <location>
        <begin position="217"/>
        <end position="238"/>
    </location>
</feature>
<comment type="caution">
    <text evidence="3">The sequence shown here is derived from an EMBL/GenBank/DDBJ whole genome shotgun (WGS) entry which is preliminary data.</text>
</comment>
<keyword evidence="1" id="KW-0997">Cell inner membrane</keyword>
<keyword evidence="1" id="KW-1133">Transmembrane helix</keyword>
<dbReference type="PANTHER" id="PTHR36178:SF1">
    <property type="entry name" value="SODIUM_GLUTAMATE SYMPORTER"/>
    <property type="match status" value="1"/>
</dbReference>
<feature type="transmembrane region" description="Helical" evidence="1">
    <location>
        <begin position="276"/>
        <end position="296"/>
    </location>
</feature>
<evidence type="ECO:0000313" key="4">
    <source>
        <dbReference type="Proteomes" id="UP000266206"/>
    </source>
</evidence>
<dbReference type="GO" id="GO:0015501">
    <property type="term" value="F:glutamate:sodium symporter activity"/>
    <property type="evidence" value="ECO:0007669"/>
    <property type="project" value="UniProtKB-UniRule"/>
</dbReference>
<reference evidence="3 4" key="1">
    <citation type="submission" date="2017-08" db="EMBL/GenBank/DDBJ databases">
        <title>Pusillimonas indicus sp. nov., a member of the family Alcaligenaceae isolated from surface seawater.</title>
        <authorList>
            <person name="Li J."/>
        </authorList>
    </citation>
    <scope>NUCLEOTIDE SEQUENCE [LARGE SCALE GENOMIC DNA]</scope>
    <source>
        <strain evidence="3 4">L52-1-41</strain>
    </source>
</reference>
<dbReference type="GO" id="GO:0015813">
    <property type="term" value="P:L-glutamate transmembrane transport"/>
    <property type="evidence" value="ECO:0007669"/>
    <property type="project" value="UniProtKB-UniRule"/>
</dbReference>
<keyword evidence="1" id="KW-0813">Transport</keyword>
<dbReference type="PANTHER" id="PTHR36178">
    <property type="entry name" value="SLR0625 PROTEIN"/>
    <property type="match status" value="1"/>
</dbReference>
<feature type="transmembrane region" description="Helical" evidence="1">
    <location>
        <begin position="70"/>
        <end position="88"/>
    </location>
</feature>
<dbReference type="NCBIfam" id="TIGR00210">
    <property type="entry name" value="gltS"/>
    <property type="match status" value="1"/>
</dbReference>
<keyword evidence="1" id="KW-0915">Sodium</keyword>
<protein>
    <recommendedName>
        <fullName evidence="1 2">Sodium/glutamate symporter</fullName>
    </recommendedName>
</protein>
<dbReference type="InterPro" id="IPR004445">
    <property type="entry name" value="GltS"/>
</dbReference>
<keyword evidence="1" id="KW-0739">Sodium transport</keyword>
<name>A0A3A1YT01_9BURK</name>
<evidence type="ECO:0000256" key="1">
    <source>
        <dbReference type="HAMAP-Rule" id="MF_02062"/>
    </source>
</evidence>
<comment type="similarity">
    <text evidence="1">Belongs to the glutamate:Na(+) symporter (ESS) (TC 2.A.27) family.</text>
</comment>
<gene>
    <name evidence="1 3" type="primary">gltS</name>
    <name evidence="3" type="ORF">CJP73_10975</name>
</gene>
<feature type="transmembrane region" description="Helical" evidence="1">
    <location>
        <begin position="308"/>
        <end position="331"/>
    </location>
</feature>
<evidence type="ECO:0000256" key="2">
    <source>
        <dbReference type="NCBIfam" id="TIGR00210"/>
    </source>
</evidence>
<dbReference type="Pfam" id="PF03616">
    <property type="entry name" value="Glt_symporter"/>
    <property type="match status" value="1"/>
</dbReference>
<feature type="transmembrane region" description="Helical" evidence="1">
    <location>
        <begin position="40"/>
        <end position="58"/>
    </location>
</feature>
<dbReference type="EMBL" id="NQYH01000009">
    <property type="protein sequence ID" value="RIY40379.1"/>
    <property type="molecule type" value="Genomic_DNA"/>
</dbReference>
<feature type="transmembrane region" description="Helical" evidence="1">
    <location>
        <begin position="94"/>
        <end position="119"/>
    </location>
</feature>
<feature type="transmembrane region" description="Helical" evidence="1">
    <location>
        <begin position="157"/>
        <end position="180"/>
    </location>
</feature>
<dbReference type="HAMAP" id="MF_02062">
    <property type="entry name" value="GltS"/>
    <property type="match status" value="1"/>
</dbReference>
<dbReference type="AlphaFoldDB" id="A0A3A1YT01"/>
<keyword evidence="1" id="KW-1003">Cell membrane</keyword>